<evidence type="ECO:0000256" key="3">
    <source>
        <dbReference type="ARBA" id="ARBA00022723"/>
    </source>
</evidence>
<feature type="region of interest" description="Disordered" evidence="9">
    <location>
        <begin position="81"/>
        <end position="101"/>
    </location>
</feature>
<evidence type="ECO:0000256" key="1">
    <source>
        <dbReference type="ARBA" id="ARBA00008721"/>
    </source>
</evidence>
<dbReference type="Pfam" id="PF05572">
    <property type="entry name" value="Peptidase_M43"/>
    <property type="match status" value="1"/>
</dbReference>
<evidence type="ECO:0000256" key="6">
    <source>
        <dbReference type="ARBA" id="ARBA00022833"/>
    </source>
</evidence>
<dbReference type="PANTHER" id="PTHR47466">
    <property type="match status" value="1"/>
</dbReference>
<name>A0A3A4A947_9ACTN</name>
<keyword evidence="2 12" id="KW-0645">Protease</keyword>
<evidence type="ECO:0000256" key="10">
    <source>
        <dbReference type="SAM" id="SignalP"/>
    </source>
</evidence>
<keyword evidence="13" id="KW-1185">Reference proteome</keyword>
<keyword evidence="3" id="KW-0479">Metal-binding</keyword>
<dbReference type="GO" id="GO:0006508">
    <property type="term" value="P:proteolysis"/>
    <property type="evidence" value="ECO:0007669"/>
    <property type="project" value="UniProtKB-KW"/>
</dbReference>
<dbReference type="EMBL" id="QZEY01000015">
    <property type="protein sequence ID" value="RJL24539.1"/>
    <property type="molecule type" value="Genomic_DNA"/>
</dbReference>
<keyword evidence="6" id="KW-0862">Zinc</keyword>
<feature type="domain" description="Peptidase M43 pregnancy-associated plasma-A" evidence="11">
    <location>
        <begin position="254"/>
        <end position="334"/>
    </location>
</feature>
<evidence type="ECO:0000256" key="7">
    <source>
        <dbReference type="ARBA" id="ARBA00023049"/>
    </source>
</evidence>
<reference evidence="12 13" key="1">
    <citation type="submission" date="2018-09" db="EMBL/GenBank/DDBJ databases">
        <title>YIM 75507 draft genome.</title>
        <authorList>
            <person name="Tang S."/>
            <person name="Feng Y."/>
        </authorList>
    </citation>
    <scope>NUCLEOTIDE SEQUENCE [LARGE SCALE GENOMIC DNA]</scope>
    <source>
        <strain evidence="12 13">YIM 75507</strain>
    </source>
</reference>
<evidence type="ECO:0000256" key="4">
    <source>
        <dbReference type="ARBA" id="ARBA00022729"/>
    </source>
</evidence>
<keyword evidence="5" id="KW-0378">Hydrolase</keyword>
<accession>A0A3A4A947</accession>
<feature type="chain" id="PRO_5017270746" evidence="10">
    <location>
        <begin position="30"/>
        <end position="360"/>
    </location>
</feature>
<dbReference type="OrthoDB" id="6278496at2"/>
<dbReference type="GO" id="GO:0008237">
    <property type="term" value="F:metallopeptidase activity"/>
    <property type="evidence" value="ECO:0007669"/>
    <property type="project" value="UniProtKB-KW"/>
</dbReference>
<evidence type="ECO:0000256" key="5">
    <source>
        <dbReference type="ARBA" id="ARBA00022801"/>
    </source>
</evidence>
<proteinExistence type="inferred from homology"/>
<dbReference type="AlphaFoldDB" id="A0A3A4A947"/>
<feature type="signal peptide" evidence="10">
    <location>
        <begin position="1"/>
        <end position="29"/>
    </location>
</feature>
<evidence type="ECO:0000259" key="11">
    <source>
        <dbReference type="Pfam" id="PF05572"/>
    </source>
</evidence>
<organism evidence="12 13">
    <name type="scientific">Bailinhaonella thermotolerans</name>
    <dbReference type="NCBI Taxonomy" id="1070861"/>
    <lineage>
        <taxon>Bacteria</taxon>
        <taxon>Bacillati</taxon>
        <taxon>Actinomycetota</taxon>
        <taxon>Actinomycetes</taxon>
        <taxon>Streptosporangiales</taxon>
        <taxon>Streptosporangiaceae</taxon>
        <taxon>Bailinhaonella</taxon>
    </lineage>
</organism>
<dbReference type="PANTHER" id="PTHR47466:SF1">
    <property type="entry name" value="METALLOPROTEASE MEP1 (AFU_ORTHOLOGUE AFUA_1G07730)-RELATED"/>
    <property type="match status" value="1"/>
</dbReference>
<dbReference type="PROSITE" id="PS51257">
    <property type="entry name" value="PROKAR_LIPOPROTEIN"/>
    <property type="match status" value="1"/>
</dbReference>
<keyword evidence="4 10" id="KW-0732">Signal</keyword>
<evidence type="ECO:0000256" key="2">
    <source>
        <dbReference type="ARBA" id="ARBA00022670"/>
    </source>
</evidence>
<evidence type="ECO:0000313" key="12">
    <source>
        <dbReference type="EMBL" id="RJL24539.1"/>
    </source>
</evidence>
<dbReference type="SUPFAM" id="SSF55486">
    <property type="entry name" value="Metalloproteases ('zincins'), catalytic domain"/>
    <property type="match status" value="1"/>
</dbReference>
<protein>
    <submittedName>
        <fullName evidence="12">Zinc metalloprotease</fullName>
    </submittedName>
</protein>
<comment type="similarity">
    <text evidence="1">Belongs to the peptidase M43B family.</text>
</comment>
<gene>
    <name evidence="12" type="ORF">D5H75_29955</name>
</gene>
<dbReference type="CDD" id="cd04275">
    <property type="entry name" value="ZnMc_pappalysin_like"/>
    <property type="match status" value="1"/>
</dbReference>
<dbReference type="GO" id="GO:0046872">
    <property type="term" value="F:metal ion binding"/>
    <property type="evidence" value="ECO:0007669"/>
    <property type="project" value="UniProtKB-KW"/>
</dbReference>
<dbReference type="Gene3D" id="3.40.390.10">
    <property type="entry name" value="Collagenase (Catalytic Domain)"/>
    <property type="match status" value="1"/>
</dbReference>
<keyword evidence="8" id="KW-1015">Disulfide bond</keyword>
<sequence length="360" mass="39426">MHRRVTAATFAFAAALGCLTVPSSRTATAAGPARDTCEPAAAHLAGGAREPYGAGHAAHGFGRGAHHAELEARAGRAREPYAGAARMARPEGREPYQPGPRDLAEMDERLRRAPGARMARQELVVPVRVHVITDGRKGATDADVKRQIAVLNDAYGGRKGGVDTGVRFRLAGVDRKVNAEWFRDPLNNEQAMKTALRRGGPETLNLYIAQLSRLMLGYSTYPHWYEREPRLDGVVIDWRTTPGGSLKDFDHGYTGVHEIGHWLGLLHTFENGCHGRGDRVADTPPEATPTEGCPKFKDTCKAPGADPIHNFMDYAHDRCMREFTRGQADRMRAVWRAYRVAGSPPQEQMRKPGLLPGTGL</sequence>
<dbReference type="Proteomes" id="UP000265768">
    <property type="component" value="Unassembled WGS sequence"/>
</dbReference>
<dbReference type="InterPro" id="IPR024079">
    <property type="entry name" value="MetalloPept_cat_dom_sf"/>
</dbReference>
<comment type="caution">
    <text evidence="12">The sequence shown here is derived from an EMBL/GenBank/DDBJ whole genome shotgun (WGS) entry which is preliminary data.</text>
</comment>
<keyword evidence="7 12" id="KW-0482">Metalloprotease</keyword>
<dbReference type="InterPro" id="IPR008754">
    <property type="entry name" value="Peptidase_M43"/>
</dbReference>
<evidence type="ECO:0000256" key="9">
    <source>
        <dbReference type="SAM" id="MobiDB-lite"/>
    </source>
</evidence>
<evidence type="ECO:0000313" key="13">
    <source>
        <dbReference type="Proteomes" id="UP000265768"/>
    </source>
</evidence>
<evidence type="ECO:0000256" key="8">
    <source>
        <dbReference type="ARBA" id="ARBA00023157"/>
    </source>
</evidence>